<organism evidence="11 12">
    <name type="scientific">Azorhizophilus paspali</name>
    <name type="common">Azotobacter paspali</name>
    <dbReference type="NCBI Taxonomy" id="69963"/>
    <lineage>
        <taxon>Bacteria</taxon>
        <taxon>Pseudomonadati</taxon>
        <taxon>Pseudomonadota</taxon>
        <taxon>Gammaproteobacteria</taxon>
        <taxon>Pseudomonadales</taxon>
        <taxon>Pseudomonadaceae</taxon>
        <taxon>Azorhizophilus</taxon>
    </lineage>
</organism>
<keyword evidence="6" id="KW-0406">Ion transport</keyword>
<evidence type="ECO:0000256" key="10">
    <source>
        <dbReference type="SAM" id="MobiDB-lite"/>
    </source>
</evidence>
<keyword evidence="3" id="KW-0813">Transport</keyword>
<feature type="compositionally biased region" description="Basic and acidic residues" evidence="10">
    <location>
        <begin position="273"/>
        <end position="286"/>
    </location>
</feature>
<evidence type="ECO:0000256" key="5">
    <source>
        <dbReference type="ARBA" id="ARBA00022692"/>
    </source>
</evidence>
<reference evidence="11 12" key="1">
    <citation type="submission" date="2024-09" db="EMBL/GenBank/DDBJ databases">
        <authorList>
            <person name="Sun Q."/>
            <person name="Mori K."/>
        </authorList>
    </citation>
    <scope>NUCLEOTIDE SEQUENCE [LARGE SCALE GENOMIC DNA]</scope>
    <source>
        <strain evidence="11 12">NCAIM B.01794</strain>
    </source>
</reference>
<dbReference type="RefSeq" id="WP_376947493.1">
    <property type="nucleotide sequence ID" value="NZ_CP171449.1"/>
</dbReference>
<keyword evidence="7" id="KW-0626">Porin</keyword>
<accession>A0ABV6SMZ9</accession>
<dbReference type="Gene3D" id="2.40.170.10">
    <property type="entry name" value="Porin, LamB type"/>
    <property type="match status" value="1"/>
</dbReference>
<dbReference type="EMBL" id="JBHLSS010000098">
    <property type="protein sequence ID" value="MFC0710911.1"/>
    <property type="molecule type" value="Genomic_DNA"/>
</dbReference>
<evidence type="ECO:0000256" key="8">
    <source>
        <dbReference type="ARBA" id="ARBA00023136"/>
    </source>
</evidence>
<proteinExistence type="inferred from homology"/>
<evidence type="ECO:0000256" key="1">
    <source>
        <dbReference type="ARBA" id="ARBA00004571"/>
    </source>
</evidence>
<dbReference type="CDD" id="cd01346">
    <property type="entry name" value="Maltoporin-like"/>
    <property type="match status" value="1"/>
</dbReference>
<evidence type="ECO:0000256" key="6">
    <source>
        <dbReference type="ARBA" id="ARBA00023065"/>
    </source>
</evidence>
<feature type="region of interest" description="Disordered" evidence="10">
    <location>
        <begin position="272"/>
        <end position="294"/>
    </location>
</feature>
<keyword evidence="9" id="KW-0998">Cell outer membrane</keyword>
<comment type="subcellular location">
    <subcellularLocation>
        <location evidence="1">Cell outer membrane</location>
        <topology evidence="1">Multi-pass membrane protein</topology>
    </subcellularLocation>
</comment>
<keyword evidence="5" id="KW-0812">Transmembrane</keyword>
<evidence type="ECO:0000256" key="2">
    <source>
        <dbReference type="ARBA" id="ARBA00007055"/>
    </source>
</evidence>
<dbReference type="PANTHER" id="PTHR38762">
    <property type="entry name" value="CRYPTIC OUTER MEMBRANE PORIN BGLH-RELATED"/>
    <property type="match status" value="1"/>
</dbReference>
<dbReference type="SUPFAM" id="SSF56935">
    <property type="entry name" value="Porins"/>
    <property type="match status" value="1"/>
</dbReference>
<evidence type="ECO:0000256" key="9">
    <source>
        <dbReference type="ARBA" id="ARBA00023237"/>
    </source>
</evidence>
<evidence type="ECO:0000313" key="12">
    <source>
        <dbReference type="Proteomes" id="UP001589891"/>
    </source>
</evidence>
<dbReference type="InterPro" id="IPR050286">
    <property type="entry name" value="G_neg_Bact_CarbUptk_Porin"/>
</dbReference>
<protein>
    <submittedName>
        <fullName evidence="11">Carbohydrate porin</fullName>
    </submittedName>
</protein>
<gene>
    <name evidence="11" type="ORF">ACFFGX_15590</name>
</gene>
<dbReference type="PANTHER" id="PTHR38762:SF1">
    <property type="entry name" value="CRYPTIC OUTER MEMBRANE PORIN BGLH-RELATED"/>
    <property type="match status" value="1"/>
</dbReference>
<evidence type="ECO:0000313" key="11">
    <source>
        <dbReference type="EMBL" id="MFC0710911.1"/>
    </source>
</evidence>
<comment type="similarity">
    <text evidence="2">Belongs to the porin LamB (TC 1.B.3) family.</text>
</comment>
<keyword evidence="4" id="KW-1134">Transmembrane beta strand</keyword>
<evidence type="ECO:0000256" key="7">
    <source>
        <dbReference type="ARBA" id="ARBA00023114"/>
    </source>
</evidence>
<comment type="caution">
    <text evidence="11">The sequence shown here is derived from an EMBL/GenBank/DDBJ whole genome shotgun (WGS) entry which is preliminary data.</text>
</comment>
<dbReference type="Pfam" id="PF02264">
    <property type="entry name" value="LamB"/>
    <property type="match status" value="1"/>
</dbReference>
<keyword evidence="8" id="KW-0472">Membrane</keyword>
<evidence type="ECO:0000256" key="3">
    <source>
        <dbReference type="ARBA" id="ARBA00022448"/>
    </source>
</evidence>
<evidence type="ECO:0000256" key="4">
    <source>
        <dbReference type="ARBA" id="ARBA00022452"/>
    </source>
</evidence>
<dbReference type="Proteomes" id="UP001589891">
    <property type="component" value="Unassembled WGS sequence"/>
</dbReference>
<dbReference type="InterPro" id="IPR036998">
    <property type="entry name" value="Porin_LamB_sf"/>
</dbReference>
<dbReference type="InterPro" id="IPR003192">
    <property type="entry name" value="Porin_LamB"/>
</dbReference>
<keyword evidence="12" id="KW-1185">Reference proteome</keyword>
<name>A0ABV6SMZ9_AZOPA</name>
<sequence>MAAEAEAGRLRKEVEQLNRQFALGGLPADMQSSMSLSARVAQIEARQQSLENRTSTLASSVDSIGDLTEGFSFTGYARSGTLTDGAGAGRGGPYMTPAGSVGGAVGRLGNEPDTYVELQFSKESQADNGTRSKYTVMLADGVETPNDWTASNSSLNVRKAYAELSNLSSFQGSPTFRNATLWAGKRFDRENFDIHWLDTDVVFLAGTGAGIYDVQLTDNWRLNASLMSRSYGDFSTDDSKDIRSYIATVNQFFDDGRWQLMLNGIASRRNNAKLKDSGSDPDERNSRVNKAGYSPAESGAHGLFAYHRPDFFGGEGFFKAALLYGKGLGAEVKGIGSDGELLDEAEALRLALYGHTRLSKNWRIAPVLLAEHSKDRYVPGDNYRWLTLNLRLANELTSNFEMVYELGWQSMNLDPRGYNGRQKSNGDFWKFTVAPTFKMESGNFFERPELRVFASYMDWSKELDDFSTSDNFGQKHFKSGGVWQFGTQMETWF</sequence>